<dbReference type="Gene3D" id="3.60.40.10">
    <property type="entry name" value="PPM-type phosphatase domain"/>
    <property type="match status" value="1"/>
</dbReference>
<evidence type="ECO:0000313" key="2">
    <source>
        <dbReference type="EMBL" id="UXY39629.1"/>
    </source>
</evidence>
<dbReference type="EMBL" id="CP106795">
    <property type="protein sequence ID" value="UXY39629.1"/>
    <property type="molecule type" value="Genomic_DNA"/>
</dbReference>
<gene>
    <name evidence="2" type="ORF">N8I86_35940</name>
</gene>
<evidence type="ECO:0000259" key="1">
    <source>
        <dbReference type="SMART" id="SM00331"/>
    </source>
</evidence>
<dbReference type="InterPro" id="IPR036890">
    <property type="entry name" value="HATPase_C_sf"/>
</dbReference>
<protein>
    <submittedName>
        <fullName evidence="2">SpoIIE family protein phosphatase</fullName>
    </submittedName>
</protein>
<sequence>MGQVNGSLVGAAGDVCWLRSDIALAAAARRQAGLLARSICLSEERVARFELCVTEMATNLIKYADDGSLALRVVRVRDRVGVECLSLDSGPGIDDVERALRDGTSASGSLGIGMGAIERLADVSGIHSLRGRGTVVQARFWADGQVPPPGPADTDGLTRPISGEQVCGDTWAVRAVVSDGAEALLLMMCDGLGHGPLAARVADLAGEAFRDSRHSRPETVLQDVHNSLRGTRGAAVAIALLDPAGQRVQLCGAGNISALVASEGTRTGLLSMPGIVGAQLPRLRCFEAAFPPGAALVMHSDGLSDRWKPADFPGLFTQNPSLVAAQILNQAAVRRDDAGIVVAMRRQP</sequence>
<feature type="domain" description="PPM-type phosphatase" evidence="1">
    <location>
        <begin position="168"/>
        <end position="346"/>
    </location>
</feature>
<dbReference type="InterPro" id="IPR003594">
    <property type="entry name" value="HATPase_dom"/>
</dbReference>
<proteinExistence type="predicted"/>
<dbReference type="PANTHER" id="PTHR35801:SF1">
    <property type="entry name" value="PHOSPHOSERINE PHOSPHATASE RSBX"/>
    <property type="match status" value="1"/>
</dbReference>
<keyword evidence="3" id="KW-1185">Reference proteome</keyword>
<accession>A0ABY6EYY6</accession>
<dbReference type="SUPFAM" id="SSF55874">
    <property type="entry name" value="ATPase domain of HSP90 chaperone/DNA topoisomerase II/histidine kinase"/>
    <property type="match status" value="1"/>
</dbReference>
<dbReference type="PANTHER" id="PTHR35801">
    <property type="entry name" value="PHOSPHOSERINE PHOSPHATASE RSBX"/>
    <property type="match status" value="1"/>
</dbReference>
<evidence type="ECO:0000313" key="3">
    <source>
        <dbReference type="Proteomes" id="UP001060733"/>
    </source>
</evidence>
<dbReference type="SUPFAM" id="SSF81606">
    <property type="entry name" value="PP2C-like"/>
    <property type="match status" value="1"/>
</dbReference>
<dbReference type="InterPro" id="IPR039248">
    <property type="entry name" value="Ptase_RsbX"/>
</dbReference>
<dbReference type="InterPro" id="IPR036457">
    <property type="entry name" value="PPM-type-like_dom_sf"/>
</dbReference>
<name>A0ABY6EYY6_9ACTN</name>
<dbReference type="Proteomes" id="UP001060733">
    <property type="component" value="Chromosome"/>
</dbReference>
<dbReference type="RefSeq" id="WP_263279752.1">
    <property type="nucleotide sequence ID" value="NZ_CP106795.1"/>
</dbReference>
<reference evidence="2" key="1">
    <citation type="submission" date="2022-10" db="EMBL/GenBank/DDBJ databases">
        <authorList>
            <person name="Mo P."/>
        </authorList>
    </citation>
    <scope>NUCLEOTIDE SEQUENCE</scope>
    <source>
        <strain evidence="2">HUAS 14-6</strain>
    </source>
</reference>
<organism evidence="2 3">
    <name type="scientific">Streptomyces albidocamelliae</name>
    <dbReference type="NCBI Taxonomy" id="2981135"/>
    <lineage>
        <taxon>Bacteria</taxon>
        <taxon>Bacillati</taxon>
        <taxon>Actinomycetota</taxon>
        <taxon>Actinomycetes</taxon>
        <taxon>Kitasatosporales</taxon>
        <taxon>Streptomycetaceae</taxon>
        <taxon>Streptomyces</taxon>
    </lineage>
</organism>
<dbReference type="SMART" id="SM00331">
    <property type="entry name" value="PP2C_SIG"/>
    <property type="match status" value="1"/>
</dbReference>
<dbReference type="Pfam" id="PF13581">
    <property type="entry name" value="HATPase_c_2"/>
    <property type="match status" value="1"/>
</dbReference>
<dbReference type="Gene3D" id="3.30.565.10">
    <property type="entry name" value="Histidine kinase-like ATPase, C-terminal domain"/>
    <property type="match status" value="1"/>
</dbReference>
<dbReference type="InterPro" id="IPR001932">
    <property type="entry name" value="PPM-type_phosphatase-like_dom"/>
</dbReference>
<dbReference type="Pfam" id="PF07228">
    <property type="entry name" value="SpoIIE"/>
    <property type="match status" value="1"/>
</dbReference>